<dbReference type="PRINTS" id="PR00046">
    <property type="entry name" value="SIGMA70FCT"/>
</dbReference>
<dbReference type="InterPro" id="IPR007627">
    <property type="entry name" value="RNA_pol_sigma70_r2"/>
</dbReference>
<feature type="region of interest" description="Disordered" evidence="6">
    <location>
        <begin position="162"/>
        <end position="188"/>
    </location>
</feature>
<dbReference type="InterPro" id="IPR013324">
    <property type="entry name" value="RNA_pol_sigma_r3/r4-like"/>
</dbReference>
<evidence type="ECO:0000259" key="8">
    <source>
        <dbReference type="Pfam" id="PF04542"/>
    </source>
</evidence>
<dbReference type="RefSeq" id="XP_022131821.1">
    <property type="nucleotide sequence ID" value="XM_022276129.1"/>
</dbReference>
<organism evidence="10 11">
    <name type="scientific">Momordica charantia</name>
    <name type="common">Bitter gourd</name>
    <name type="synonym">Balsam pear</name>
    <dbReference type="NCBI Taxonomy" id="3673"/>
    <lineage>
        <taxon>Eukaryota</taxon>
        <taxon>Viridiplantae</taxon>
        <taxon>Streptophyta</taxon>
        <taxon>Embryophyta</taxon>
        <taxon>Tracheophyta</taxon>
        <taxon>Spermatophyta</taxon>
        <taxon>Magnoliopsida</taxon>
        <taxon>eudicotyledons</taxon>
        <taxon>Gunneridae</taxon>
        <taxon>Pentapetalae</taxon>
        <taxon>rosids</taxon>
        <taxon>fabids</taxon>
        <taxon>Cucurbitales</taxon>
        <taxon>Cucurbitaceae</taxon>
        <taxon>Momordiceae</taxon>
        <taxon>Momordica</taxon>
    </lineage>
</organism>
<evidence type="ECO:0000313" key="10">
    <source>
        <dbReference type="Proteomes" id="UP000504603"/>
    </source>
</evidence>
<keyword evidence="4" id="KW-0238">DNA-binding</keyword>
<proteinExistence type="inferred from homology"/>
<dbReference type="Gene3D" id="1.20.120.1810">
    <property type="match status" value="1"/>
</dbReference>
<evidence type="ECO:0000256" key="1">
    <source>
        <dbReference type="ARBA" id="ARBA00007788"/>
    </source>
</evidence>
<dbReference type="PANTHER" id="PTHR30603">
    <property type="entry name" value="RNA POLYMERASE SIGMA FACTOR RPO"/>
    <property type="match status" value="1"/>
</dbReference>
<dbReference type="GO" id="GO:0071482">
    <property type="term" value="P:cellular response to light stimulus"/>
    <property type="evidence" value="ECO:0007669"/>
    <property type="project" value="UniProtKB-ARBA"/>
</dbReference>
<dbReference type="GeneID" id="111004887"/>
<dbReference type="Gene3D" id="1.20.140.160">
    <property type="match status" value="1"/>
</dbReference>
<evidence type="ECO:0000256" key="5">
    <source>
        <dbReference type="ARBA" id="ARBA00023163"/>
    </source>
</evidence>
<dbReference type="AlphaFoldDB" id="A0A6J1BQJ7"/>
<dbReference type="PANTHER" id="PTHR30603:SF13">
    <property type="entry name" value="RNA POLYMERASE SIGMA FACTOR SIGC"/>
    <property type="match status" value="1"/>
</dbReference>
<evidence type="ECO:0000256" key="4">
    <source>
        <dbReference type="ARBA" id="ARBA00023125"/>
    </source>
</evidence>
<evidence type="ECO:0000256" key="6">
    <source>
        <dbReference type="SAM" id="MobiDB-lite"/>
    </source>
</evidence>
<keyword evidence="3" id="KW-0731">Sigma factor</keyword>
<sequence>MGTSFRPNLKWAFQMQTHSRNCSPSKFYPHASKGREASFNSARLSFFSAICEEGESSSRETLKTYTCLSEAPQTSADDLLDLDEIEINSRARPLSHFHYGIKNTGPSKIEDNFSSCTSLPTGKASHFDLPIEDGGGHNVNQKTDRQNDDIIVYSGKKVGRRSIKERARDKADKVASQPPATGAAKEKFHNSARFPRKRVFNSRRRRLMVARNEAEMSTGVKVVANLERIRETLEKESEKRASMSCWADAAGIDIKDLHKQLQFGWFCQNELLRSTNSLVLFLAKKYRCTGLPMEDLVQAGAIGVLQGVERFDPKRGFRFSTYIQYWIRKSMSRVVARNSRGIQIPWSLTKAINQIQKARKALNNGSRRYSDDDIAKATGLPLAKVRVASNCLKVVGSVDQKMGDGLNMKYMEFTADTSIQSPEETVKQKLMKKDIFNLLEGLEPRERQVLALRYGLQDFQPKSLEEIGKLLHVSKEWVRKIEKKAMTKLKNEETTGNLCHYLD</sequence>
<dbReference type="CDD" id="cd06171">
    <property type="entry name" value="Sigma70_r4"/>
    <property type="match status" value="1"/>
</dbReference>
<feature type="domain" description="RNA polymerase sigma-70 region 3" evidence="7">
    <location>
        <begin position="351"/>
        <end position="425"/>
    </location>
</feature>
<comment type="similarity">
    <text evidence="1">Belongs to the sigma-70 factor family.</text>
</comment>
<evidence type="ECO:0000313" key="11">
    <source>
        <dbReference type="RefSeq" id="XP_022131821.1"/>
    </source>
</evidence>
<dbReference type="InterPro" id="IPR050239">
    <property type="entry name" value="Sigma-70_RNA_pol_init_factors"/>
</dbReference>
<keyword evidence="10" id="KW-1185">Reference proteome</keyword>
<dbReference type="Proteomes" id="UP000504603">
    <property type="component" value="Unplaced"/>
</dbReference>
<evidence type="ECO:0000259" key="7">
    <source>
        <dbReference type="Pfam" id="PF04539"/>
    </source>
</evidence>
<dbReference type="Pfam" id="PF04542">
    <property type="entry name" value="Sigma70_r2"/>
    <property type="match status" value="1"/>
</dbReference>
<dbReference type="InterPro" id="IPR000943">
    <property type="entry name" value="RNA_pol_sigma70"/>
</dbReference>
<dbReference type="InterPro" id="IPR007624">
    <property type="entry name" value="RNA_pol_sigma70_r3"/>
</dbReference>
<dbReference type="Pfam" id="PF04545">
    <property type="entry name" value="Sigma70_r4"/>
    <property type="match status" value="1"/>
</dbReference>
<dbReference type="InterPro" id="IPR013325">
    <property type="entry name" value="RNA_pol_sigma_r2"/>
</dbReference>
<feature type="compositionally biased region" description="Basic and acidic residues" evidence="6">
    <location>
        <begin position="162"/>
        <end position="173"/>
    </location>
</feature>
<dbReference type="Pfam" id="PF04539">
    <property type="entry name" value="Sigma70_r3"/>
    <property type="match status" value="1"/>
</dbReference>
<reference evidence="11" key="1">
    <citation type="submission" date="2025-08" db="UniProtKB">
        <authorList>
            <consortium name="RefSeq"/>
        </authorList>
    </citation>
    <scope>IDENTIFICATION</scope>
    <source>
        <strain evidence="11">OHB3-1</strain>
    </source>
</reference>
<keyword evidence="5" id="KW-0804">Transcription</keyword>
<keyword evidence="2" id="KW-0805">Transcription regulation</keyword>
<feature type="domain" description="RNA polymerase sigma-70 region 4" evidence="9">
    <location>
        <begin position="438"/>
        <end position="490"/>
    </location>
</feature>
<dbReference type="GO" id="GO:0006352">
    <property type="term" value="P:DNA-templated transcription initiation"/>
    <property type="evidence" value="ECO:0007669"/>
    <property type="project" value="InterPro"/>
</dbReference>
<dbReference type="GO" id="GO:0016987">
    <property type="term" value="F:sigma factor activity"/>
    <property type="evidence" value="ECO:0007669"/>
    <property type="project" value="UniProtKB-KW"/>
</dbReference>
<evidence type="ECO:0000256" key="2">
    <source>
        <dbReference type="ARBA" id="ARBA00023015"/>
    </source>
</evidence>
<dbReference type="NCBIfam" id="TIGR02937">
    <property type="entry name" value="sigma70-ECF"/>
    <property type="match status" value="1"/>
</dbReference>
<name>A0A6J1BQJ7_MOMCH</name>
<feature type="domain" description="RNA polymerase sigma-70 region 2" evidence="8">
    <location>
        <begin position="274"/>
        <end position="340"/>
    </location>
</feature>
<evidence type="ECO:0000259" key="9">
    <source>
        <dbReference type="Pfam" id="PF04545"/>
    </source>
</evidence>
<evidence type="ECO:0000256" key="3">
    <source>
        <dbReference type="ARBA" id="ARBA00023082"/>
    </source>
</evidence>
<gene>
    <name evidence="11" type="primary">LOC111004887</name>
</gene>
<dbReference type="InterPro" id="IPR014284">
    <property type="entry name" value="RNA_pol_sigma-70_dom"/>
</dbReference>
<dbReference type="GO" id="GO:0003677">
    <property type="term" value="F:DNA binding"/>
    <property type="evidence" value="ECO:0007669"/>
    <property type="project" value="UniProtKB-KW"/>
</dbReference>
<dbReference type="InterPro" id="IPR007630">
    <property type="entry name" value="RNA_pol_sigma70_r4"/>
</dbReference>
<dbReference type="SUPFAM" id="SSF88659">
    <property type="entry name" value="Sigma3 and sigma4 domains of RNA polymerase sigma factors"/>
    <property type="match status" value="1"/>
</dbReference>
<protein>
    <submittedName>
        <fullName evidence="11">RNA polymerase sigma factor sigC isoform X2</fullName>
    </submittedName>
</protein>
<dbReference type="SUPFAM" id="SSF88946">
    <property type="entry name" value="Sigma2 domain of RNA polymerase sigma factors"/>
    <property type="match status" value="1"/>
</dbReference>
<accession>A0A6J1BQJ7</accession>